<feature type="non-terminal residue" evidence="1">
    <location>
        <position position="1"/>
    </location>
</feature>
<evidence type="ECO:0000313" key="2">
    <source>
        <dbReference type="EMBL" id="KAJ7692007.1"/>
    </source>
</evidence>
<name>A0AAD7GFE2_9AGAR</name>
<organism evidence="1 3">
    <name type="scientific">Mycena metata</name>
    <dbReference type="NCBI Taxonomy" id="1033252"/>
    <lineage>
        <taxon>Eukaryota</taxon>
        <taxon>Fungi</taxon>
        <taxon>Dikarya</taxon>
        <taxon>Basidiomycota</taxon>
        <taxon>Agaricomycotina</taxon>
        <taxon>Agaricomycetes</taxon>
        <taxon>Agaricomycetidae</taxon>
        <taxon>Agaricales</taxon>
        <taxon>Marasmiineae</taxon>
        <taxon>Mycenaceae</taxon>
        <taxon>Mycena</taxon>
    </lineage>
</organism>
<gene>
    <name evidence="1" type="ORF">B0H16DRAFT_1220403</name>
    <name evidence="2" type="ORF">B0H16DRAFT_1222483</name>
</gene>
<reference evidence="1" key="1">
    <citation type="submission" date="2023-03" db="EMBL/GenBank/DDBJ databases">
        <title>Massive genome expansion in bonnet fungi (Mycena s.s.) driven by repeated elements and novel gene families across ecological guilds.</title>
        <authorList>
            <consortium name="Lawrence Berkeley National Laboratory"/>
            <person name="Harder C.B."/>
            <person name="Miyauchi S."/>
            <person name="Viragh M."/>
            <person name="Kuo A."/>
            <person name="Thoen E."/>
            <person name="Andreopoulos B."/>
            <person name="Lu D."/>
            <person name="Skrede I."/>
            <person name="Drula E."/>
            <person name="Henrissat B."/>
            <person name="Morin E."/>
            <person name="Kohler A."/>
            <person name="Barry K."/>
            <person name="LaButti K."/>
            <person name="Morin E."/>
            <person name="Salamov A."/>
            <person name="Lipzen A."/>
            <person name="Mereny Z."/>
            <person name="Hegedus B."/>
            <person name="Baldrian P."/>
            <person name="Stursova M."/>
            <person name="Weitz H."/>
            <person name="Taylor A."/>
            <person name="Grigoriev I.V."/>
            <person name="Nagy L.G."/>
            <person name="Martin F."/>
            <person name="Kauserud H."/>
        </authorList>
    </citation>
    <scope>NUCLEOTIDE SEQUENCE</scope>
    <source>
        <strain evidence="1">CBHHK182m</strain>
    </source>
</reference>
<dbReference type="EMBL" id="JARKIB010000787">
    <property type="protein sequence ID" value="KAJ7692006.1"/>
    <property type="molecule type" value="Genomic_DNA"/>
</dbReference>
<dbReference type="Proteomes" id="UP001215598">
    <property type="component" value="Unassembled WGS sequence"/>
</dbReference>
<proteinExistence type="predicted"/>
<dbReference type="AlphaFoldDB" id="A0AAD7GFE2"/>
<comment type="caution">
    <text evidence="1">The sequence shown here is derived from an EMBL/GenBank/DDBJ whole genome shotgun (WGS) entry which is preliminary data.</text>
</comment>
<evidence type="ECO:0000313" key="3">
    <source>
        <dbReference type="Proteomes" id="UP001215598"/>
    </source>
</evidence>
<evidence type="ECO:0000313" key="1">
    <source>
        <dbReference type="EMBL" id="KAJ7692006.1"/>
    </source>
</evidence>
<feature type="non-terminal residue" evidence="1">
    <location>
        <position position="54"/>
    </location>
</feature>
<dbReference type="EMBL" id="JARKIB010000787">
    <property type="protein sequence ID" value="KAJ7692007.1"/>
    <property type="molecule type" value="Genomic_DNA"/>
</dbReference>
<keyword evidence="3" id="KW-1185">Reference proteome</keyword>
<protein>
    <submittedName>
        <fullName evidence="1">Uncharacterized protein</fullName>
    </submittedName>
</protein>
<accession>A0AAD7GFE2</accession>
<sequence length="54" mass="5848">YQCALVHWFIPVGDAPDPDTGMWVVEPEYIGVHPSLQVISVDAIARGGHFIGVS</sequence>